<dbReference type="AlphaFoldDB" id="A0A0A9DCV8"/>
<reference evidence="1" key="1">
    <citation type="submission" date="2014-09" db="EMBL/GenBank/DDBJ databases">
        <authorList>
            <person name="Magalhaes I.L.F."/>
            <person name="Oliveira U."/>
            <person name="Santos F.R."/>
            <person name="Vidigal T.H.D.A."/>
            <person name="Brescovit A.D."/>
            <person name="Santos A.J."/>
        </authorList>
    </citation>
    <scope>NUCLEOTIDE SEQUENCE</scope>
    <source>
        <tissue evidence="1">Shoot tissue taken approximately 20 cm above the soil surface</tissue>
    </source>
</reference>
<reference evidence="1" key="2">
    <citation type="journal article" date="2015" name="Data Brief">
        <title>Shoot transcriptome of the giant reed, Arundo donax.</title>
        <authorList>
            <person name="Barrero R.A."/>
            <person name="Guerrero F.D."/>
            <person name="Moolhuijzen P."/>
            <person name="Goolsby J.A."/>
            <person name="Tidwell J."/>
            <person name="Bellgard S.E."/>
            <person name="Bellgard M.I."/>
        </authorList>
    </citation>
    <scope>NUCLEOTIDE SEQUENCE</scope>
    <source>
        <tissue evidence="1">Shoot tissue taken approximately 20 cm above the soil surface</tissue>
    </source>
</reference>
<sequence>MSIIPRINMNVLKHSALIVQYVQYIFCQMCPHDSIIAESRSRVAGFQ</sequence>
<organism evidence="1">
    <name type="scientific">Arundo donax</name>
    <name type="common">Giant reed</name>
    <name type="synonym">Donax arundinaceus</name>
    <dbReference type="NCBI Taxonomy" id="35708"/>
    <lineage>
        <taxon>Eukaryota</taxon>
        <taxon>Viridiplantae</taxon>
        <taxon>Streptophyta</taxon>
        <taxon>Embryophyta</taxon>
        <taxon>Tracheophyta</taxon>
        <taxon>Spermatophyta</taxon>
        <taxon>Magnoliopsida</taxon>
        <taxon>Liliopsida</taxon>
        <taxon>Poales</taxon>
        <taxon>Poaceae</taxon>
        <taxon>PACMAD clade</taxon>
        <taxon>Arundinoideae</taxon>
        <taxon>Arundineae</taxon>
        <taxon>Arundo</taxon>
    </lineage>
</organism>
<dbReference type="EMBL" id="GBRH01211461">
    <property type="protein sequence ID" value="JAD86434.1"/>
    <property type="molecule type" value="Transcribed_RNA"/>
</dbReference>
<name>A0A0A9DCV8_ARUDO</name>
<accession>A0A0A9DCV8</accession>
<evidence type="ECO:0000313" key="1">
    <source>
        <dbReference type="EMBL" id="JAD86434.1"/>
    </source>
</evidence>
<proteinExistence type="predicted"/>
<protein>
    <submittedName>
        <fullName evidence="1">Uncharacterized protein</fullName>
    </submittedName>
</protein>